<dbReference type="Proteomes" id="UP000191342">
    <property type="component" value="Unassembled WGS sequence"/>
</dbReference>
<dbReference type="EMBL" id="MLQL01000040">
    <property type="protein sequence ID" value="OQE14186.1"/>
    <property type="molecule type" value="Genomic_DNA"/>
</dbReference>
<proteinExistence type="predicted"/>
<accession>A0A1V6SJS5</accession>
<reference evidence="3" key="1">
    <citation type="journal article" date="2017" name="Nat. Microbiol.">
        <title>Global analysis of biosynthetic gene clusters reveals vast potential of secondary metabolite production in Penicillium species.</title>
        <authorList>
            <person name="Nielsen J.C."/>
            <person name="Grijseels S."/>
            <person name="Prigent S."/>
            <person name="Ji B."/>
            <person name="Dainat J."/>
            <person name="Nielsen K.F."/>
            <person name="Frisvad J.C."/>
            <person name="Workman M."/>
            <person name="Nielsen J."/>
        </authorList>
    </citation>
    <scope>NUCLEOTIDE SEQUENCE [LARGE SCALE GENOMIC DNA]</scope>
    <source>
        <strain evidence="3">IBT 14082</strain>
    </source>
</reference>
<feature type="region of interest" description="Disordered" evidence="1">
    <location>
        <begin position="1350"/>
        <end position="1369"/>
    </location>
</feature>
<name>A0A1V6SJS5_9EURO</name>
<comment type="caution">
    <text evidence="2">The sequence shown here is derived from an EMBL/GenBank/DDBJ whole genome shotgun (WGS) entry which is preliminary data.</text>
</comment>
<organism evidence="2 3">
    <name type="scientific">Penicillium flavigenum</name>
    <dbReference type="NCBI Taxonomy" id="254877"/>
    <lineage>
        <taxon>Eukaryota</taxon>
        <taxon>Fungi</taxon>
        <taxon>Dikarya</taxon>
        <taxon>Ascomycota</taxon>
        <taxon>Pezizomycotina</taxon>
        <taxon>Eurotiomycetes</taxon>
        <taxon>Eurotiomycetidae</taxon>
        <taxon>Eurotiales</taxon>
        <taxon>Aspergillaceae</taxon>
        <taxon>Penicillium</taxon>
    </lineage>
</organism>
<dbReference type="OrthoDB" id="3235083at2759"/>
<evidence type="ECO:0000313" key="3">
    <source>
        <dbReference type="Proteomes" id="UP000191342"/>
    </source>
</evidence>
<sequence length="1772" mass="190918">MDVTDSFLSSAKYGYDFVVSTTQASINSDLLLFLSESQQPVQCLCFLADENSNPTKMITLEELLKLTDNINPFEISAGTAYADERITKLTAARFMVGIQIQMGLPPGVMPKNLPAIVDLGDDAKNVKFNMFCSQFTVIENTPGNGWTLGTWNVWSQPSGDPWYVQVSVDLVVADLDKELDTPYLNNHPDLKAELKARLMNLSSTAFSLQQLLFDLDNAVLQTVPRFEGIPEGSQAETILQRSFVSIYSDIANNFGLPLVSVTAITGTPDPSQLQMTSFERQVSPLKDSNGVVIASPSALQKSATTLDHLCAIDNNPLPGVSSFNWNWVLPENINEKSGVVAINRNIIAQNILDQLRPAVQSCCLRIEPSVSAHWYWATGDFDVTIYGDQTPDTAQVTESGSKVVLVQYSYSRSKDDQSGATYCVLDVDSTYSCEVYFEEQEITVKQHLLVHVHARVDWEAGDANVFDNTITDEYTIPVDQYGHLMITLTKSTPVDNSTDPDLNWFSDAFSGINGVCDDIKKRVTNFATSPMKKTTLDGIQNFVFPGGKVFTYKDPRFSAYQDLGCDIVYVDPTRSLKSRREARKAIKSAEPTLALTSTSDMMLNYVQGELVSPRSKFEALQAQDGHALVFAIDSSGILRVIQEQSGSTSTGWQLHDLSTSIIETYFPGKTDAVVRTFDVGQSAIDGTISLAMAVSSGGTDNLFMSLLNSNGDTSWVESPRWTHVPFDAVTEWPETITITGILFAELSSSQYLIVDLDRLNNSAVKNIVRYYIDPSKETGCFWVKHDVPVDIEGGHYQSCVGRVSNAWSDGVYTLGTTSDAAQLVYMPLINDFGSGPPAPRRLSLPGSQVPSAITTARNGDKSSGLLATTDLYAISGSSLYYFAANTQRDGAMAVPLITNDFLSGTDTLLSMMSEGVTTIWGRNSSNEVYYVSCPNTELTKPGSWSTPVPILTSIERMSAYINGIDGGNTIFASGNGRLFVLTQATVTEAKVWQAQDIKVAAPAKAAPLSFYSYTTNIQVTDMEKDVPAGKTTLSLAAEVRTPVYMNGLYYVLGPNPVKVATDAGGSLSVIQATQDLNAVTLTATINGGSVGTVVNPMDKSFQKLTSLNSADSLRAASFPTKTTAGGVLEDTSSTPLVAPSTDDDDVKTIASRMTNLQTVYNKAPSKTALLSRQLNRQRVPGLRPVRSTTPAQRVVPSTRFLASRNSSGFFDGIAIAAGDIFHWLKSGVEAVIDIVYDAVSDAWHFIATIAGKVYRAVLDTVDAIVGAVEWVFNAIKTAIVDLIHFIEFLFSWNDIKRTKNVLHNVVKLYVQNQVDQIPRAKAAFDAHIAEAEQSLGKWAGITDWSPIGSAASRPASGNASNPAKGQTSGSRLLADHFQNQVHHVSILGDLPSQDDVQSLVDQLLTGLSNEGAVLGQVYNQLRDLASNFSSLNVGDVLKRLAVILADGVLSSAQVVVDALLDVLQRVAKSAIGLLDTKMHIPIISDILNAIGVPDISFLDLFTWIAAVGYTVVYKIANNEAPFPDTSEVSAIMSASTWDDLSALFRPRSVKNINNIVGRTPVSALITLPEAVQSALFIASHATAGFMLFVGDIVGSLEAEFVSGENPFSIPSAVLGVIVAAFEGGGNALVPKAPIDNTAVTVISDVTTAAVIVSKIIFSGPVQSRLGASSSKFSGLAVDDGRATGAIVNTILIFPALFVTGWHFYELSGKPEGAERSAAIVGEVSNLTSYISRVSYAVAVNDMDPATRQIPIGVMAVSNLVDAGLQTAEAIIH</sequence>
<keyword evidence="3" id="KW-1185">Reference proteome</keyword>
<protein>
    <submittedName>
        <fullName evidence="2">Uncharacterized protein</fullName>
    </submittedName>
</protein>
<evidence type="ECO:0000313" key="2">
    <source>
        <dbReference type="EMBL" id="OQE14186.1"/>
    </source>
</evidence>
<feature type="compositionally biased region" description="Polar residues" evidence="1">
    <location>
        <begin position="1355"/>
        <end position="1369"/>
    </location>
</feature>
<gene>
    <name evidence="2" type="ORF">PENFLA_c040G02786</name>
</gene>
<dbReference type="STRING" id="254877.A0A1V6SJS5"/>
<evidence type="ECO:0000256" key="1">
    <source>
        <dbReference type="SAM" id="MobiDB-lite"/>
    </source>
</evidence>